<dbReference type="GO" id="GO:0007166">
    <property type="term" value="P:cell surface receptor signaling pathway"/>
    <property type="evidence" value="ECO:0007669"/>
    <property type="project" value="TreeGrafter"/>
</dbReference>
<dbReference type="PANTHER" id="PTHR10570:SF9">
    <property type="entry name" value="T-CELL SURFACE GLYCOPROTEIN CD3 EPSILON CHAIN"/>
    <property type="match status" value="1"/>
</dbReference>
<keyword evidence="5" id="KW-1133">Transmembrane helix</keyword>
<name>A0A3Q1CNU3_AMPOC</name>
<evidence type="ECO:0000256" key="6">
    <source>
        <dbReference type="SAM" id="SignalP"/>
    </source>
</evidence>
<organism evidence="7 8">
    <name type="scientific">Amphiprion ocellaris</name>
    <name type="common">Clown anemonefish</name>
    <dbReference type="NCBI Taxonomy" id="80972"/>
    <lineage>
        <taxon>Eukaryota</taxon>
        <taxon>Metazoa</taxon>
        <taxon>Chordata</taxon>
        <taxon>Craniata</taxon>
        <taxon>Vertebrata</taxon>
        <taxon>Euteleostomi</taxon>
        <taxon>Actinopterygii</taxon>
        <taxon>Neopterygii</taxon>
        <taxon>Teleostei</taxon>
        <taxon>Neoteleostei</taxon>
        <taxon>Acanthomorphata</taxon>
        <taxon>Ovalentaria</taxon>
        <taxon>Pomacentridae</taxon>
        <taxon>Amphiprion</taxon>
    </lineage>
</organism>
<feature type="chain" id="PRO_5018682686" description="CD3 gamma/delta subunit Ig-like domain-containing protein" evidence="6">
    <location>
        <begin position="24"/>
        <end position="188"/>
    </location>
</feature>
<proteinExistence type="predicted"/>
<dbReference type="STRING" id="80972.ENSAOCP00000027468"/>
<dbReference type="Gene3D" id="2.60.40.10">
    <property type="entry name" value="Immunoglobulins"/>
    <property type="match status" value="1"/>
</dbReference>
<dbReference type="InterPro" id="IPR013783">
    <property type="entry name" value="Ig-like_fold"/>
</dbReference>
<evidence type="ECO:0000256" key="4">
    <source>
        <dbReference type="SAM" id="MobiDB-lite"/>
    </source>
</evidence>
<feature type="region of interest" description="Disordered" evidence="4">
    <location>
        <begin position="144"/>
        <end position="188"/>
    </location>
</feature>
<evidence type="ECO:0008006" key="9">
    <source>
        <dbReference type="Google" id="ProtNLM"/>
    </source>
</evidence>
<comment type="subcellular location">
    <subcellularLocation>
        <location evidence="1">Cell membrane</location>
        <topology evidence="1">Single-pass type I membrane protein</topology>
    </subcellularLocation>
</comment>
<dbReference type="Ensembl" id="ENSAOCT00000019613.2">
    <property type="protein sequence ID" value="ENSAOCP00000027468.1"/>
    <property type="gene ID" value="ENSAOCG00000016405.2"/>
</dbReference>
<accession>A0A3Q1CNU3</accession>
<keyword evidence="5" id="KW-0472">Membrane</keyword>
<evidence type="ECO:0000256" key="3">
    <source>
        <dbReference type="ARBA" id="ARBA00022729"/>
    </source>
</evidence>
<dbReference type="GO" id="GO:0042105">
    <property type="term" value="C:alpha-beta T cell receptor complex"/>
    <property type="evidence" value="ECO:0007669"/>
    <property type="project" value="TreeGrafter"/>
</dbReference>
<evidence type="ECO:0000256" key="1">
    <source>
        <dbReference type="ARBA" id="ARBA00004251"/>
    </source>
</evidence>
<dbReference type="GO" id="GO:0004888">
    <property type="term" value="F:transmembrane signaling receptor activity"/>
    <property type="evidence" value="ECO:0007669"/>
    <property type="project" value="TreeGrafter"/>
</dbReference>
<dbReference type="AlphaFoldDB" id="A0A3Q1CNU3"/>
<dbReference type="GeneTree" id="ENSGT00730000111885"/>
<feature type="signal peptide" evidence="6">
    <location>
        <begin position="1"/>
        <end position="23"/>
    </location>
</feature>
<evidence type="ECO:0000256" key="5">
    <source>
        <dbReference type="SAM" id="Phobius"/>
    </source>
</evidence>
<evidence type="ECO:0000313" key="7">
    <source>
        <dbReference type="Ensembl" id="ENSAOCP00000027468.1"/>
    </source>
</evidence>
<dbReference type="PANTHER" id="PTHR10570">
    <property type="entry name" value="T-CELL SURFACE GLYCOPROTEIN CD3 GAMMA CHAIN / DELTA CHAIN"/>
    <property type="match status" value="1"/>
</dbReference>
<keyword evidence="3 6" id="KW-0732">Signal</keyword>
<dbReference type="GO" id="GO:0045059">
    <property type="term" value="P:positive thymic T cell selection"/>
    <property type="evidence" value="ECO:0007669"/>
    <property type="project" value="TreeGrafter"/>
</dbReference>
<reference evidence="7" key="3">
    <citation type="submission" date="2025-09" db="UniProtKB">
        <authorList>
            <consortium name="Ensembl"/>
        </authorList>
    </citation>
    <scope>IDENTIFICATION</scope>
</reference>
<dbReference type="Proteomes" id="UP001501940">
    <property type="component" value="Chromosome 7"/>
</dbReference>
<evidence type="ECO:0000256" key="2">
    <source>
        <dbReference type="ARBA" id="ARBA00022475"/>
    </source>
</evidence>
<evidence type="ECO:0000313" key="8">
    <source>
        <dbReference type="Proteomes" id="UP001501940"/>
    </source>
</evidence>
<feature type="compositionally biased region" description="Polar residues" evidence="4">
    <location>
        <begin position="167"/>
        <end position="188"/>
    </location>
</feature>
<dbReference type="OrthoDB" id="9947847at2759"/>
<dbReference type="GO" id="GO:0009897">
    <property type="term" value="C:external side of plasma membrane"/>
    <property type="evidence" value="ECO:0007669"/>
    <property type="project" value="TreeGrafter"/>
</dbReference>
<dbReference type="GeneID" id="111574529"/>
<dbReference type="InterPro" id="IPR015484">
    <property type="entry name" value="CD3_esu/gsu/dsu"/>
</dbReference>
<protein>
    <recommendedName>
        <fullName evidence="9">CD3 gamma/delta subunit Ig-like domain-containing protein</fullName>
    </recommendedName>
</protein>
<keyword evidence="8" id="KW-1185">Reference proteome</keyword>
<keyword evidence="2" id="KW-1003">Cell membrane</keyword>
<dbReference type="OMA" id="RVVLTCP"/>
<keyword evidence="5" id="KW-0812">Transmembrane</keyword>
<feature type="transmembrane region" description="Helical" evidence="5">
    <location>
        <begin position="115"/>
        <end position="137"/>
    </location>
</feature>
<reference evidence="7 8" key="1">
    <citation type="submission" date="2022-01" db="EMBL/GenBank/DDBJ databases">
        <title>A chromosome-scale genome assembly of the false clownfish, Amphiprion ocellaris.</title>
        <authorList>
            <person name="Ryu T."/>
        </authorList>
    </citation>
    <scope>NUCLEOTIDE SEQUENCE [LARGE SCALE GENOMIC DNA]</scope>
</reference>
<reference evidence="7" key="2">
    <citation type="submission" date="2025-08" db="UniProtKB">
        <authorList>
            <consortium name="Ensembl"/>
        </authorList>
    </citation>
    <scope>IDENTIFICATION</scope>
</reference>
<sequence>MHGMGVQAVLTVVLILFTATVKTHDGVISVWKTKVTLTCPQPGTWFKEDKEIKKKDDDGKETTENIEDSREHTFTYDVKTKYHCRYYDSLNNAISYYFRFEGKVCEDCYELNASLVGLVIVVDVVGTVLMMMIICYCTKNKSSAAPVHSSKAPARSGGRPPPASSSEYEQLNRQTRSQDTYSVVNRTG</sequence>
<dbReference type="KEGG" id="aoce:111574529"/>
<dbReference type="RefSeq" id="XP_023134941.1">
    <property type="nucleotide sequence ID" value="XM_023279173.3"/>
</dbReference>